<protein>
    <submittedName>
        <fullName evidence="3">Uncharacterized protein</fullName>
    </submittedName>
</protein>
<keyword evidence="4" id="KW-1185">Reference proteome</keyword>
<dbReference type="HOGENOM" id="CLU_075070_0_0_11"/>
<organism evidence="3 4">
    <name type="scientific">Saccharomonospora xinjiangensis XJ-54</name>
    <dbReference type="NCBI Taxonomy" id="882086"/>
    <lineage>
        <taxon>Bacteria</taxon>
        <taxon>Bacillati</taxon>
        <taxon>Actinomycetota</taxon>
        <taxon>Actinomycetes</taxon>
        <taxon>Pseudonocardiales</taxon>
        <taxon>Pseudonocardiaceae</taxon>
        <taxon>Saccharomonospora</taxon>
    </lineage>
</organism>
<keyword evidence="2" id="KW-1133">Transmembrane helix</keyword>
<evidence type="ECO:0000313" key="3">
    <source>
        <dbReference type="EMBL" id="EID54492.1"/>
    </source>
</evidence>
<evidence type="ECO:0000256" key="2">
    <source>
        <dbReference type="SAM" id="Phobius"/>
    </source>
</evidence>
<reference evidence="3 4" key="1">
    <citation type="submission" date="2012-01" db="EMBL/GenBank/DDBJ databases">
        <title>Improved High-Quality Draft sequence of Saccharomonospora xinjiangensis XJ-54.</title>
        <authorList>
            <consortium name="US DOE Joint Genome Institute"/>
            <person name="Lucas S."/>
            <person name="Han J."/>
            <person name="Lapidus A."/>
            <person name="Cheng J.-F."/>
            <person name="Goodwin L."/>
            <person name="Pitluck S."/>
            <person name="Peters L."/>
            <person name="Mikhailova N."/>
            <person name="Teshima H."/>
            <person name="Detter J.C."/>
            <person name="Han C."/>
            <person name="Tapia R."/>
            <person name="Land M."/>
            <person name="Hauser L."/>
            <person name="Kyrpides N."/>
            <person name="Ivanova N."/>
            <person name="Pagani I."/>
            <person name="Brambilla E.-M."/>
            <person name="Klenk H.-P."/>
            <person name="Woyke T."/>
        </authorList>
    </citation>
    <scope>NUCLEOTIDE SEQUENCE [LARGE SCALE GENOMIC DNA]</scope>
    <source>
        <strain evidence="3 4">XJ-54</strain>
    </source>
</reference>
<dbReference type="Proteomes" id="UP000004691">
    <property type="component" value="Unassembled WGS sequence"/>
</dbReference>
<dbReference type="AlphaFoldDB" id="I0V2Y9"/>
<feature type="compositionally biased region" description="Low complexity" evidence="1">
    <location>
        <begin position="14"/>
        <end position="26"/>
    </location>
</feature>
<feature type="transmembrane region" description="Helical" evidence="2">
    <location>
        <begin position="66"/>
        <end position="91"/>
    </location>
</feature>
<evidence type="ECO:0000256" key="1">
    <source>
        <dbReference type="SAM" id="MobiDB-lite"/>
    </source>
</evidence>
<dbReference type="EMBL" id="JH636049">
    <property type="protein sequence ID" value="EID54492.1"/>
    <property type="molecule type" value="Genomic_DNA"/>
</dbReference>
<dbReference type="STRING" id="882086.SacxiDRAFT_2262"/>
<feature type="region of interest" description="Disordered" evidence="1">
    <location>
        <begin position="40"/>
        <end position="60"/>
    </location>
</feature>
<feature type="region of interest" description="Disordered" evidence="1">
    <location>
        <begin position="204"/>
        <end position="226"/>
    </location>
</feature>
<feature type="region of interest" description="Disordered" evidence="1">
    <location>
        <begin position="1"/>
        <end position="26"/>
    </location>
</feature>
<sequence>MEGTVVTYPPQPGHQPQGHPGNPGVPNYPVLPSYPGGQYSQGHNPYGTQGGGWGPQQPPKKSRTGLWVVLSLTAVAVVAFVITAFVAPGFLLDDGSKGSQGTNADGDSAQALAVRLRDALGNRDTAALQEMACPRATGMVEATIAEISEVSDAELVGEAQENGDTAVVKYGVTFYGEPITFENTLTKRDDSWCWQDLAIKAAIQPESDTSAVPGGPGSPGSPDATEMGEKFLDKVVSTVNGGDTADVASLVCPGMDSTMSNLEDAASSNVTYTADGPATSETDEDGVLSVDLTLTGDDGSALSIAADNGDGEFCVYHALHY</sequence>
<keyword evidence="2" id="KW-0472">Membrane</keyword>
<proteinExistence type="predicted"/>
<dbReference type="RefSeq" id="WP_006238641.1">
    <property type="nucleotide sequence ID" value="NZ_JH636049.1"/>
</dbReference>
<accession>I0V2Y9</accession>
<keyword evidence="2" id="KW-0812">Transmembrane</keyword>
<name>I0V2Y9_9PSEU</name>
<gene>
    <name evidence="3" type="ORF">SacxiDRAFT_2262</name>
</gene>
<evidence type="ECO:0000313" key="4">
    <source>
        <dbReference type="Proteomes" id="UP000004691"/>
    </source>
</evidence>